<dbReference type="Pfam" id="PF07690">
    <property type="entry name" value="MFS_1"/>
    <property type="match status" value="1"/>
</dbReference>
<dbReference type="InterPro" id="IPR020846">
    <property type="entry name" value="MFS_dom"/>
</dbReference>
<comment type="caution">
    <text evidence="10">The sequence shown here is derived from an EMBL/GenBank/DDBJ whole genome shotgun (WGS) entry which is preliminary data.</text>
</comment>
<dbReference type="CDD" id="cd17388">
    <property type="entry name" value="MFS_TetA"/>
    <property type="match status" value="1"/>
</dbReference>
<name>A0A841EUM2_9BACT</name>
<feature type="transmembrane region" description="Helical" evidence="8">
    <location>
        <begin position="171"/>
        <end position="191"/>
    </location>
</feature>
<feature type="domain" description="Major facilitator superfamily (MFS) profile" evidence="9">
    <location>
        <begin position="14"/>
        <end position="409"/>
    </location>
</feature>
<sequence>MNSISPMSAKRNPAILFIFITILIDVLGIGIIIPVLPKLLQELTGKGLSEASQYSGFLMAAYAVMQFIFSPILGGLSDKYGRRPIILGSLFGFGLDYILLGFAPTIAWLFAGRIIAGITGASFTTASAYIADISNDENRSKNFGMIGAAFGIGFIIGPVIGGVLGDIGARVPFFVAAGLTLLNWLYGYFVLPESLSQEHRRDFDWKRANPIGSLKNLGRYPVVLGLVGAFFCLQLAGQTHPSTWSYFTMKEFNWTLAEVGYSLSFVGLVVAIVQGGLNRIINPKLGDRNSVMVGLLFYAAGFALFALATKGWMMYAFMIPFGLGGIAGPALQSIISKQVPANEQGELQGGLTSLQSVTTIFGPLLASNLFAYFSADDAPIFFPGAAFMMAAFLTIIALLIALKSFPKNSLTAETIVS</sequence>
<dbReference type="PRINTS" id="PR01035">
    <property type="entry name" value="TCRTETA"/>
</dbReference>
<accession>A0A841EUM2</accession>
<keyword evidence="4" id="KW-0813">Transport</keyword>
<dbReference type="Gene3D" id="1.20.1250.20">
    <property type="entry name" value="MFS general substrate transporter like domains"/>
    <property type="match status" value="1"/>
</dbReference>
<dbReference type="InterPro" id="IPR011701">
    <property type="entry name" value="MFS"/>
</dbReference>
<evidence type="ECO:0000256" key="6">
    <source>
        <dbReference type="ARBA" id="ARBA00022989"/>
    </source>
</evidence>
<dbReference type="GO" id="GO:0016020">
    <property type="term" value="C:membrane"/>
    <property type="evidence" value="ECO:0007669"/>
    <property type="project" value="UniProtKB-SubCell"/>
</dbReference>
<comment type="similarity">
    <text evidence="3">Belongs to the major facilitator superfamily. TCR/Tet family.</text>
</comment>
<feature type="transmembrane region" description="Helical" evidence="8">
    <location>
        <begin position="12"/>
        <end position="33"/>
    </location>
</feature>
<feature type="transmembrane region" description="Helical" evidence="8">
    <location>
        <begin position="380"/>
        <end position="402"/>
    </location>
</feature>
<dbReference type="GO" id="GO:0022857">
    <property type="term" value="F:transmembrane transporter activity"/>
    <property type="evidence" value="ECO:0007669"/>
    <property type="project" value="InterPro"/>
</dbReference>
<evidence type="ECO:0000259" key="9">
    <source>
        <dbReference type="PROSITE" id="PS50850"/>
    </source>
</evidence>
<keyword evidence="6 8" id="KW-1133">Transmembrane helix</keyword>
<evidence type="ECO:0000313" key="10">
    <source>
        <dbReference type="EMBL" id="MBB6004338.1"/>
    </source>
</evidence>
<evidence type="ECO:0000256" key="2">
    <source>
        <dbReference type="ARBA" id="ARBA00004141"/>
    </source>
</evidence>
<dbReference type="AlphaFoldDB" id="A0A841EUM2"/>
<comment type="subcellular location">
    <subcellularLocation>
        <location evidence="2">Membrane</location>
        <topology evidence="2">Multi-pass membrane protein</topology>
    </subcellularLocation>
</comment>
<organism evidence="10 11">
    <name type="scientific">Arcicella rosea</name>
    <dbReference type="NCBI Taxonomy" id="502909"/>
    <lineage>
        <taxon>Bacteria</taxon>
        <taxon>Pseudomonadati</taxon>
        <taxon>Bacteroidota</taxon>
        <taxon>Cytophagia</taxon>
        <taxon>Cytophagales</taxon>
        <taxon>Flectobacillaceae</taxon>
        <taxon>Arcicella</taxon>
    </lineage>
</organism>
<feature type="transmembrane region" description="Helical" evidence="8">
    <location>
        <begin position="110"/>
        <end position="131"/>
    </location>
</feature>
<feature type="transmembrane region" description="Helical" evidence="8">
    <location>
        <begin position="289"/>
        <end position="308"/>
    </location>
</feature>
<keyword evidence="7 8" id="KW-0472">Membrane</keyword>
<feature type="transmembrane region" description="Helical" evidence="8">
    <location>
        <begin position="85"/>
        <end position="104"/>
    </location>
</feature>
<comment type="function">
    <text evidence="1">Resistance to tetracycline by an active tetracycline efflux. This is an energy-dependent process that decreases the accumulation of the antibiotic in whole cells. This protein functions as a metal-tetracycline/H(+) antiporter.</text>
</comment>
<evidence type="ECO:0000256" key="5">
    <source>
        <dbReference type="ARBA" id="ARBA00022692"/>
    </source>
</evidence>
<dbReference type="PROSITE" id="PS00216">
    <property type="entry name" value="SUGAR_TRANSPORT_1"/>
    <property type="match status" value="1"/>
</dbReference>
<reference evidence="10 11" key="1">
    <citation type="submission" date="2020-08" db="EMBL/GenBank/DDBJ databases">
        <title>Functional genomics of gut bacteria from endangered species of beetles.</title>
        <authorList>
            <person name="Carlos-Shanley C."/>
        </authorList>
    </citation>
    <scope>NUCLEOTIDE SEQUENCE [LARGE SCALE GENOMIC DNA]</scope>
    <source>
        <strain evidence="10 11">S00070</strain>
    </source>
</reference>
<dbReference type="InterPro" id="IPR036259">
    <property type="entry name" value="MFS_trans_sf"/>
</dbReference>
<dbReference type="InterPro" id="IPR001958">
    <property type="entry name" value="Tet-R_TetA/multi-R_MdtG-like"/>
</dbReference>
<dbReference type="PANTHER" id="PTHR23504">
    <property type="entry name" value="MAJOR FACILITATOR SUPERFAMILY DOMAIN-CONTAINING PROTEIN 10"/>
    <property type="match status" value="1"/>
</dbReference>
<dbReference type="PANTHER" id="PTHR23504:SF15">
    <property type="entry name" value="MAJOR FACILITATOR SUPERFAMILY (MFS) PROFILE DOMAIN-CONTAINING PROTEIN"/>
    <property type="match status" value="1"/>
</dbReference>
<evidence type="ECO:0000256" key="4">
    <source>
        <dbReference type="ARBA" id="ARBA00022448"/>
    </source>
</evidence>
<evidence type="ECO:0000313" key="11">
    <source>
        <dbReference type="Proteomes" id="UP000524404"/>
    </source>
</evidence>
<dbReference type="EMBL" id="JACHKT010000022">
    <property type="protein sequence ID" value="MBB6004338.1"/>
    <property type="molecule type" value="Genomic_DNA"/>
</dbReference>
<feature type="transmembrane region" description="Helical" evidence="8">
    <location>
        <begin position="143"/>
        <end position="165"/>
    </location>
</feature>
<feature type="transmembrane region" description="Helical" evidence="8">
    <location>
        <begin position="217"/>
        <end position="236"/>
    </location>
</feature>
<feature type="transmembrane region" description="Helical" evidence="8">
    <location>
        <begin position="256"/>
        <end position="277"/>
    </location>
</feature>
<evidence type="ECO:0000256" key="1">
    <source>
        <dbReference type="ARBA" id="ARBA00003279"/>
    </source>
</evidence>
<proteinExistence type="inferred from homology"/>
<feature type="transmembrane region" description="Helical" evidence="8">
    <location>
        <begin position="53"/>
        <end position="73"/>
    </location>
</feature>
<keyword evidence="5 8" id="KW-0812">Transmembrane</keyword>
<dbReference type="Proteomes" id="UP000524404">
    <property type="component" value="Unassembled WGS sequence"/>
</dbReference>
<dbReference type="SUPFAM" id="SSF103473">
    <property type="entry name" value="MFS general substrate transporter"/>
    <property type="match status" value="1"/>
</dbReference>
<gene>
    <name evidence="10" type="ORF">HNP25_003001</name>
</gene>
<protein>
    <submittedName>
        <fullName evidence="10">DHA1 family tetracycline resistance protein-like MFS transporter</fullName>
    </submittedName>
</protein>
<dbReference type="InterPro" id="IPR005829">
    <property type="entry name" value="Sugar_transporter_CS"/>
</dbReference>
<evidence type="ECO:0000256" key="8">
    <source>
        <dbReference type="SAM" id="Phobius"/>
    </source>
</evidence>
<keyword evidence="11" id="KW-1185">Reference proteome</keyword>
<dbReference type="RefSeq" id="WP_409012517.1">
    <property type="nucleotide sequence ID" value="NZ_JACHKT010000022.1"/>
</dbReference>
<evidence type="ECO:0000256" key="7">
    <source>
        <dbReference type="ARBA" id="ARBA00023136"/>
    </source>
</evidence>
<evidence type="ECO:0000256" key="3">
    <source>
        <dbReference type="ARBA" id="ARBA00007520"/>
    </source>
</evidence>
<dbReference type="PROSITE" id="PS50850">
    <property type="entry name" value="MFS"/>
    <property type="match status" value="1"/>
</dbReference>